<accession>A0ABU4D8W2</accession>
<dbReference type="RefSeq" id="WP_024498161.1">
    <property type="nucleotide sequence ID" value="NZ_CP091855.1"/>
</dbReference>
<organism evidence="2 3">
    <name type="scientific">Gordonia amicalis</name>
    <dbReference type="NCBI Taxonomy" id="89053"/>
    <lineage>
        <taxon>Bacteria</taxon>
        <taxon>Bacillati</taxon>
        <taxon>Actinomycetota</taxon>
        <taxon>Actinomycetes</taxon>
        <taxon>Mycobacteriales</taxon>
        <taxon>Gordoniaceae</taxon>
        <taxon>Gordonia</taxon>
    </lineage>
</organism>
<reference evidence="2 3" key="1">
    <citation type="submission" date="2023-10" db="EMBL/GenBank/DDBJ databases">
        <title>Development of a sustainable strategy for remediation of hydrocarbon-contaminated territories based on the waste exchange concept.</title>
        <authorList>
            <person name="Krivoruchko A."/>
        </authorList>
    </citation>
    <scope>NUCLEOTIDE SEQUENCE [LARGE SCALE GENOMIC DNA]</scope>
    <source>
        <strain evidence="2 3">IEGM 1266</strain>
    </source>
</reference>
<evidence type="ECO:0008006" key="4">
    <source>
        <dbReference type="Google" id="ProtNLM"/>
    </source>
</evidence>
<feature type="compositionally biased region" description="Basic and acidic residues" evidence="1">
    <location>
        <begin position="199"/>
        <end position="212"/>
    </location>
</feature>
<feature type="region of interest" description="Disordered" evidence="1">
    <location>
        <begin position="198"/>
        <end position="225"/>
    </location>
</feature>
<evidence type="ECO:0000256" key="1">
    <source>
        <dbReference type="SAM" id="MobiDB-lite"/>
    </source>
</evidence>
<dbReference type="SUPFAM" id="SSF55729">
    <property type="entry name" value="Acyl-CoA N-acyltransferases (Nat)"/>
    <property type="match status" value="1"/>
</dbReference>
<evidence type="ECO:0000313" key="3">
    <source>
        <dbReference type="Proteomes" id="UP001185779"/>
    </source>
</evidence>
<protein>
    <recommendedName>
        <fullName evidence="4">N-acetyltransferase domain-containing protein</fullName>
    </recommendedName>
</protein>
<evidence type="ECO:0000313" key="2">
    <source>
        <dbReference type="EMBL" id="MDV6306172.1"/>
    </source>
</evidence>
<sequence length="225" mass="24880">MTETVVLAGDDLGPAIELLSESIGEIPMYGWLLGEHITDRGLREWLAEILVRPLLNAGCVLGSRHDGQLVGMVIWQPHDVDLSPDGTPPLTPADFTRLATVPGVRERMVELLTGPQLPRPAADAVDLRIAAVSAAARGSRAMTDMMREVEKFCVTTSRPYYAWTGSPRLRDWYSQAWGASVFAVEEWNGITMYGLVSERPPRPRPESARYREISSPQRRSSSPIV</sequence>
<dbReference type="GeneID" id="77172978"/>
<dbReference type="Proteomes" id="UP001185779">
    <property type="component" value="Unassembled WGS sequence"/>
</dbReference>
<dbReference type="Gene3D" id="3.40.630.30">
    <property type="match status" value="1"/>
</dbReference>
<keyword evidence="3" id="KW-1185">Reference proteome</keyword>
<dbReference type="EMBL" id="JAWLKI010000001">
    <property type="protein sequence ID" value="MDV6306172.1"/>
    <property type="molecule type" value="Genomic_DNA"/>
</dbReference>
<name>A0ABU4D8W2_9ACTN</name>
<dbReference type="InterPro" id="IPR016181">
    <property type="entry name" value="Acyl_CoA_acyltransferase"/>
</dbReference>
<feature type="compositionally biased region" description="Low complexity" evidence="1">
    <location>
        <begin position="213"/>
        <end position="225"/>
    </location>
</feature>
<comment type="caution">
    <text evidence="2">The sequence shown here is derived from an EMBL/GenBank/DDBJ whole genome shotgun (WGS) entry which is preliminary data.</text>
</comment>
<gene>
    <name evidence="2" type="ORF">R3P94_02245</name>
</gene>
<proteinExistence type="predicted"/>